<dbReference type="OrthoDB" id="1767844at2"/>
<keyword evidence="2" id="KW-1185">Reference proteome</keyword>
<dbReference type="EMBL" id="AMYT01000021">
    <property type="protein sequence ID" value="EKU27008.1"/>
    <property type="molecule type" value="Genomic_DNA"/>
</dbReference>
<name>K8ZK90_9ENTE</name>
<dbReference type="Proteomes" id="UP000016057">
    <property type="component" value="Unassembled WGS sequence"/>
</dbReference>
<protein>
    <submittedName>
        <fullName evidence="1">Uncharacterized protein</fullName>
    </submittedName>
</protein>
<proteinExistence type="predicted"/>
<dbReference type="AlphaFoldDB" id="K8ZK90"/>
<organism evidence="1 2">
    <name type="scientific">Catellicoccus marimammalium M35/04/3</name>
    <dbReference type="NCBI Taxonomy" id="1234409"/>
    <lineage>
        <taxon>Bacteria</taxon>
        <taxon>Bacillati</taxon>
        <taxon>Bacillota</taxon>
        <taxon>Bacilli</taxon>
        <taxon>Lactobacillales</taxon>
        <taxon>Enterococcaceae</taxon>
        <taxon>Catellicoccus</taxon>
    </lineage>
</organism>
<gene>
    <name evidence="1" type="ORF">C683_1004</name>
</gene>
<reference evidence="1 2" key="1">
    <citation type="journal article" date="2013" name="Genome Announc.">
        <title>Draft Genome Sequence of Catellicoccus marimammalium, a Novel Species Commonly Found in Gull Feces.</title>
        <authorList>
            <person name="Weigand M.R."/>
            <person name="Ryu H."/>
            <person name="Bozcek L."/>
            <person name="Konstantinidis K.T."/>
            <person name="Santo Domingo J.W."/>
        </authorList>
    </citation>
    <scope>NUCLEOTIDE SEQUENCE [LARGE SCALE GENOMIC DNA]</scope>
    <source>
        <strain evidence="1 2">M35/04/3</strain>
    </source>
</reference>
<evidence type="ECO:0000313" key="2">
    <source>
        <dbReference type="Proteomes" id="UP000016057"/>
    </source>
</evidence>
<dbReference type="RefSeq" id="WP_009491577.1">
    <property type="nucleotide sequence ID" value="NZ_AMYT01000021.1"/>
</dbReference>
<comment type="caution">
    <text evidence="1">The sequence shown here is derived from an EMBL/GenBank/DDBJ whole genome shotgun (WGS) entry which is preliminary data.</text>
</comment>
<sequence>MIAYTLRHVYCCSQQIEYYFCYLCHLTYHAMYRAKQKYHLYYWDEQDREQEAMIVLFQLIHQFQDKRSWKNQDFERVFFSYFHHSLSNHFLNEWRYERAAKRNVNQTTTWVEQESLTYCEVDTYEAIVTQLWWQQSICTIATYEVCQLLLSRLEGKSLRTCSKELHRGTKYTTMLLKQIKEQLQ</sequence>
<dbReference type="STRING" id="1234409.C683_1004"/>
<evidence type="ECO:0000313" key="1">
    <source>
        <dbReference type="EMBL" id="EKU27008.1"/>
    </source>
</evidence>
<accession>K8ZK90</accession>